<dbReference type="GO" id="GO:0071897">
    <property type="term" value="P:DNA biosynthetic process"/>
    <property type="evidence" value="ECO:0007669"/>
    <property type="project" value="UniProtKB-ARBA"/>
</dbReference>
<protein>
    <recommendedName>
        <fullName evidence="2 10">DNA-directed RNA polymerase</fullName>
        <ecNumber evidence="2 10">2.7.7.6</ecNumber>
    </recommendedName>
</protein>
<evidence type="ECO:0000256" key="5">
    <source>
        <dbReference type="ARBA" id="ARBA00022695"/>
    </source>
</evidence>
<dbReference type="GO" id="GO:0006390">
    <property type="term" value="P:mitochondrial transcription"/>
    <property type="evidence" value="ECO:0007669"/>
    <property type="project" value="TreeGrafter"/>
</dbReference>
<dbReference type="InterPro" id="IPR043502">
    <property type="entry name" value="DNA/RNA_pol_sf"/>
</dbReference>
<keyword evidence="13" id="KW-1185">Reference proteome</keyword>
<dbReference type="GO" id="GO:0003899">
    <property type="term" value="F:DNA-directed RNA polymerase activity"/>
    <property type="evidence" value="ECO:0007669"/>
    <property type="project" value="UniProtKB-EC"/>
</dbReference>
<dbReference type="Gene3D" id="1.10.150.20">
    <property type="entry name" value="5' to 3' exonuclease, C-terminal subdomain"/>
    <property type="match status" value="1"/>
</dbReference>
<dbReference type="Pfam" id="PF00940">
    <property type="entry name" value="RNA_pol"/>
    <property type="match status" value="1"/>
</dbReference>
<dbReference type="Gene3D" id="1.10.287.280">
    <property type="match status" value="1"/>
</dbReference>
<proteinExistence type="inferred from homology"/>
<comment type="function">
    <text evidence="10">DNA-dependent RNA polymerase catalyzes the transcription of DNA into RNA using the four ribonucleoside triphosphates as substrates.</text>
</comment>
<comment type="catalytic activity">
    <reaction evidence="8 10">
        <text>RNA(n) + a ribonucleoside 5'-triphosphate = RNA(n+1) + diphosphate</text>
        <dbReference type="Rhea" id="RHEA:21248"/>
        <dbReference type="Rhea" id="RHEA-COMP:14527"/>
        <dbReference type="Rhea" id="RHEA-COMP:17342"/>
        <dbReference type="ChEBI" id="CHEBI:33019"/>
        <dbReference type="ChEBI" id="CHEBI:61557"/>
        <dbReference type="ChEBI" id="CHEBI:140395"/>
        <dbReference type="EC" id="2.7.7.6"/>
    </reaction>
</comment>
<dbReference type="Gene3D" id="1.10.1320.10">
    <property type="entry name" value="DNA-directed RNA polymerase, N-terminal domain"/>
    <property type="match status" value="1"/>
</dbReference>
<evidence type="ECO:0000256" key="8">
    <source>
        <dbReference type="ARBA" id="ARBA00048552"/>
    </source>
</evidence>
<dbReference type="EMBL" id="JAPXFL010000062">
    <property type="protein sequence ID" value="KAK9496675.1"/>
    <property type="molecule type" value="Genomic_DNA"/>
</dbReference>
<evidence type="ECO:0000313" key="12">
    <source>
        <dbReference type="EMBL" id="KAK9496675.1"/>
    </source>
</evidence>
<dbReference type="SUPFAM" id="SSF56672">
    <property type="entry name" value="DNA/RNA polymerases"/>
    <property type="match status" value="1"/>
</dbReference>
<dbReference type="Proteomes" id="UP001461498">
    <property type="component" value="Unassembled WGS sequence"/>
</dbReference>
<organism evidence="12 13">
    <name type="scientific">Rhynocoris fuscipes</name>
    <dbReference type="NCBI Taxonomy" id="488301"/>
    <lineage>
        <taxon>Eukaryota</taxon>
        <taxon>Metazoa</taxon>
        <taxon>Ecdysozoa</taxon>
        <taxon>Arthropoda</taxon>
        <taxon>Hexapoda</taxon>
        <taxon>Insecta</taxon>
        <taxon>Pterygota</taxon>
        <taxon>Neoptera</taxon>
        <taxon>Paraneoptera</taxon>
        <taxon>Hemiptera</taxon>
        <taxon>Heteroptera</taxon>
        <taxon>Panheteroptera</taxon>
        <taxon>Cimicomorpha</taxon>
        <taxon>Reduviidae</taxon>
        <taxon>Harpactorinae</taxon>
        <taxon>Harpactorini</taxon>
        <taxon>Rhynocoris</taxon>
    </lineage>
</organism>
<dbReference type="Pfam" id="PF14700">
    <property type="entry name" value="RPOL_N"/>
    <property type="match status" value="1"/>
</dbReference>
<dbReference type="EC" id="2.7.7.6" evidence="2 10"/>
<dbReference type="SMART" id="SM01311">
    <property type="entry name" value="RPOL_N"/>
    <property type="match status" value="1"/>
</dbReference>
<dbReference type="FunFam" id="1.10.287.280:FF:000001">
    <property type="entry name" value="DNA-directed RNA polymerase"/>
    <property type="match status" value="1"/>
</dbReference>
<feature type="domain" description="DNA-directed RNA polymerase N-terminal" evidence="11">
    <location>
        <begin position="408"/>
        <end position="725"/>
    </location>
</feature>
<keyword evidence="4 10" id="KW-0808">Transferase</keyword>
<dbReference type="InterPro" id="IPR046950">
    <property type="entry name" value="DNA-dir_Rpol_C_phage-type"/>
</dbReference>
<dbReference type="PANTHER" id="PTHR10102:SF0">
    <property type="entry name" value="DNA-DIRECTED RNA POLYMERASE, MITOCHONDRIAL"/>
    <property type="match status" value="1"/>
</dbReference>
<evidence type="ECO:0000256" key="2">
    <source>
        <dbReference type="ARBA" id="ARBA00012418"/>
    </source>
</evidence>
<dbReference type="InterPro" id="IPR002092">
    <property type="entry name" value="DNA-dir_Rpol_phage-type"/>
</dbReference>
<dbReference type="AlphaFoldDB" id="A0AAW1CHA8"/>
<evidence type="ECO:0000256" key="10">
    <source>
        <dbReference type="RuleBase" id="RU003805"/>
    </source>
</evidence>
<dbReference type="InterPro" id="IPR037159">
    <property type="entry name" value="RNA_POL_N_sf"/>
</dbReference>
<keyword evidence="5 10" id="KW-0548">Nucleotidyltransferase</keyword>
<dbReference type="Gene3D" id="1.25.40.10">
    <property type="entry name" value="Tetratricopeptide repeat domain"/>
    <property type="match status" value="1"/>
</dbReference>
<dbReference type="PROSITE" id="PS51375">
    <property type="entry name" value="PPR"/>
    <property type="match status" value="1"/>
</dbReference>
<dbReference type="GO" id="GO:0034245">
    <property type="term" value="C:mitochondrial DNA-directed RNA polymerase complex"/>
    <property type="evidence" value="ECO:0007669"/>
    <property type="project" value="TreeGrafter"/>
</dbReference>
<dbReference type="InterPro" id="IPR011990">
    <property type="entry name" value="TPR-like_helical_dom_sf"/>
</dbReference>
<evidence type="ECO:0000259" key="11">
    <source>
        <dbReference type="SMART" id="SM01311"/>
    </source>
</evidence>
<evidence type="ECO:0000256" key="9">
    <source>
        <dbReference type="PROSITE-ProRule" id="PRU00708"/>
    </source>
</evidence>
<keyword evidence="3 10" id="KW-0240">DNA-directed RNA polymerase</keyword>
<accession>A0AAW1CHA8</accession>
<sequence length="1260" mass="145170">MQRVFHLNNISLVKVYRINNKFMNLHQSRLTCSLCKTLFERRLAGHYNEIIQRDCSTNVSTLHFDKTIKKKKNKKRFYTELLEVSNDNANERRTKVKKINANNIIKLNGNSLNMSDEFSQESISSSNKLIVTNTNGIETLVNSKETAELPAEEVEEMVKSAYHNELIEDEVTIVHNETIKQNSVEKSFKQLGKEKEEPLRLNSKVREILSKTKYSELDKAGKERSLTSLLTAYIDVCNSSGFVNRGYAVLNNYLNNSSTKIEDVKVFDTLLSGYASQGNVDKFLEVWEMINNYNIKRSVQSYIYRIECIARSSKPNKDEMLNTTLRIMFSEGIPLNTLFIDTKWKNDTREVVLKAIRAVRQNFTPVVPKSDLYYSNPLVNHLNNIKHLNLKSPADDLLNTEELKILFNEQLKNEMELYVRVRSVDRPEVIDNVTLFRDKLNKLHAQWDKVILHAFQRDLSAMNSLHRSIRRSSYLLNIYPYLTVLDKNEYKEIIMNEVHKLAEGNDSFSLGITLLYKELGQKVRIRYENKLKSDEGLLKKLKGVYYEYGRWYLDERNGRFVNGRQKWKLLIDKFQSGPSIDFEIPPWPTSVLIGIGKFLYNIILRDIKINVNILRKNVDQEHLLPAFYTVYKTTNHIVKDEVKPHPLVARLYRGACLPMLTFNVAEVPMLIPPVPWNSLTSGGYLVAKTNLIRLANQAVLQWERLNNSPKSQIYPCLDSLNQLGSVPWKINQPVLDLVIKIFNEGGNPKLAIPEPVSAFIMPESEKPSMTKEEKYQAYRKRMIAKRKKAEMYSLWCDALYKLSLANHFRDKVFWLPHNMDFRGRVYPCPPHLNHLSSDMSRSILCFAKGEPLGTSGLDWLKIHVINLTGLKKRDSLSERLAYGNSIIDLIVDSANNPLDGKRWWMESEEPWQTLACCIEIRNALMCPEGPENYISHYPIHQDGSCNGLQHYAALGRDSAGAYSVNLSPCEKPQDVYSCVAAIVERERNKDALNGSNIAQVLEGFVRRKVIKQTVMTTVYGVTRFGARLQIAKQLKDIDDFPKQHIWQASTYLVTKTFESLREMFQSTREIQDWLAGSARLISHICGQNVEYVTPIGLPVVQPYIRVSKVSSYSKNFSPNAKARMDMFESPNTVKQRNAFPPNFIHSLDSTHMMLTSLHCEQAGITFVSVHDCFWTHPKNVHIMNRICREQFVALHSQPILSNLSEFLLKNYGYEDSDENFTDEMEKVTFAKKKLNSFLRNVPNTGDFKLSDVLGSVYFFS</sequence>
<evidence type="ECO:0000256" key="6">
    <source>
        <dbReference type="ARBA" id="ARBA00022946"/>
    </source>
</evidence>
<reference evidence="12 13" key="1">
    <citation type="submission" date="2022-12" db="EMBL/GenBank/DDBJ databases">
        <title>Chromosome-level genome assembly of true bugs.</title>
        <authorList>
            <person name="Ma L."/>
            <person name="Li H."/>
        </authorList>
    </citation>
    <scope>NUCLEOTIDE SEQUENCE [LARGE SCALE GENOMIC DNA]</scope>
    <source>
        <strain evidence="12">Lab_2022b</strain>
    </source>
</reference>
<dbReference type="InterPro" id="IPR029262">
    <property type="entry name" value="RPOL_N"/>
</dbReference>
<keyword evidence="7 10" id="KW-0804">Transcription</keyword>
<dbReference type="FunFam" id="1.10.150.20:FF:000031">
    <property type="entry name" value="DNA-directed RNA polymerase"/>
    <property type="match status" value="1"/>
</dbReference>
<comment type="caution">
    <text evidence="12">The sequence shown here is derived from an EMBL/GenBank/DDBJ whole genome shotgun (WGS) entry which is preliminary data.</text>
</comment>
<dbReference type="InterPro" id="IPR002885">
    <property type="entry name" value="PPR_rpt"/>
</dbReference>
<feature type="repeat" description="PPR" evidence="9">
    <location>
        <begin position="263"/>
        <end position="297"/>
    </location>
</feature>
<evidence type="ECO:0000256" key="1">
    <source>
        <dbReference type="ARBA" id="ARBA00009493"/>
    </source>
</evidence>
<dbReference type="PROSITE" id="PS00489">
    <property type="entry name" value="RNA_POL_PHAGE_2"/>
    <property type="match status" value="1"/>
</dbReference>
<evidence type="ECO:0000313" key="13">
    <source>
        <dbReference type="Proteomes" id="UP001461498"/>
    </source>
</evidence>
<comment type="similarity">
    <text evidence="1 10">Belongs to the phage and mitochondrial RNA polymerase family.</text>
</comment>
<dbReference type="PANTHER" id="PTHR10102">
    <property type="entry name" value="DNA-DIRECTED RNA POLYMERASE, MITOCHONDRIAL"/>
    <property type="match status" value="1"/>
</dbReference>
<name>A0AAW1CHA8_9HEMI</name>
<evidence type="ECO:0000256" key="3">
    <source>
        <dbReference type="ARBA" id="ARBA00022478"/>
    </source>
</evidence>
<dbReference type="PROSITE" id="PS00900">
    <property type="entry name" value="RNA_POL_PHAGE_1"/>
    <property type="match status" value="1"/>
</dbReference>
<evidence type="ECO:0000256" key="7">
    <source>
        <dbReference type="ARBA" id="ARBA00023163"/>
    </source>
</evidence>
<keyword evidence="6" id="KW-0809">Transit peptide</keyword>
<evidence type="ECO:0000256" key="4">
    <source>
        <dbReference type="ARBA" id="ARBA00022679"/>
    </source>
</evidence>
<gene>
    <name evidence="12" type="ORF">O3M35_013072</name>
</gene>
<dbReference type="GO" id="GO:0001018">
    <property type="term" value="F:mitochondrial promoter sequence-specific DNA binding"/>
    <property type="evidence" value="ECO:0007669"/>
    <property type="project" value="TreeGrafter"/>
</dbReference>